<proteinExistence type="predicted"/>
<sequence length="105" mass="12265">MLITPFFLSVEGWCLRSNFCSPCSVSDASVSREVWIGWRGVEEMTVLPPPPFQVSRVRMFQRLSVSPCYLDREQSESNLQSCKKKKQILQFFIWPQCHCSEVWTN</sequence>
<dbReference type="Proteomes" id="UP001054837">
    <property type="component" value="Unassembled WGS sequence"/>
</dbReference>
<name>A0AAV4U5M4_9ARAC</name>
<protein>
    <submittedName>
        <fullName evidence="1">Uncharacterized protein</fullName>
    </submittedName>
</protein>
<gene>
    <name evidence="1" type="ORF">CDAR_182291</name>
</gene>
<evidence type="ECO:0000313" key="2">
    <source>
        <dbReference type="Proteomes" id="UP001054837"/>
    </source>
</evidence>
<organism evidence="1 2">
    <name type="scientific">Caerostris darwini</name>
    <dbReference type="NCBI Taxonomy" id="1538125"/>
    <lineage>
        <taxon>Eukaryota</taxon>
        <taxon>Metazoa</taxon>
        <taxon>Ecdysozoa</taxon>
        <taxon>Arthropoda</taxon>
        <taxon>Chelicerata</taxon>
        <taxon>Arachnida</taxon>
        <taxon>Araneae</taxon>
        <taxon>Araneomorphae</taxon>
        <taxon>Entelegynae</taxon>
        <taxon>Araneoidea</taxon>
        <taxon>Araneidae</taxon>
        <taxon>Caerostris</taxon>
    </lineage>
</organism>
<evidence type="ECO:0000313" key="1">
    <source>
        <dbReference type="EMBL" id="GIY53011.1"/>
    </source>
</evidence>
<comment type="caution">
    <text evidence="1">The sequence shown here is derived from an EMBL/GenBank/DDBJ whole genome shotgun (WGS) entry which is preliminary data.</text>
</comment>
<accession>A0AAV4U5M4</accession>
<reference evidence="1 2" key="1">
    <citation type="submission" date="2021-06" db="EMBL/GenBank/DDBJ databases">
        <title>Caerostris darwini draft genome.</title>
        <authorList>
            <person name="Kono N."/>
            <person name="Arakawa K."/>
        </authorList>
    </citation>
    <scope>NUCLEOTIDE SEQUENCE [LARGE SCALE GENOMIC DNA]</scope>
</reference>
<dbReference type="AlphaFoldDB" id="A0AAV4U5M4"/>
<dbReference type="EMBL" id="BPLQ01010733">
    <property type="protein sequence ID" value="GIY53011.1"/>
    <property type="molecule type" value="Genomic_DNA"/>
</dbReference>
<keyword evidence="2" id="KW-1185">Reference proteome</keyword>